<keyword evidence="6 13" id="KW-0067">ATP-binding</keyword>
<feature type="transmembrane region" description="Helical" evidence="10">
    <location>
        <begin position="20"/>
        <end position="42"/>
    </location>
</feature>
<dbReference type="FunFam" id="3.40.50.300:FF:000221">
    <property type="entry name" value="Multidrug ABC transporter ATP-binding protein"/>
    <property type="match status" value="1"/>
</dbReference>
<evidence type="ECO:0000256" key="4">
    <source>
        <dbReference type="ARBA" id="ARBA00022692"/>
    </source>
</evidence>
<keyword evidence="3" id="KW-1003">Cell membrane</keyword>
<feature type="transmembrane region" description="Helical" evidence="10">
    <location>
        <begin position="269"/>
        <end position="287"/>
    </location>
</feature>
<dbReference type="PANTHER" id="PTHR43394:SF1">
    <property type="entry name" value="ATP-BINDING CASSETTE SUB-FAMILY B MEMBER 10, MITOCHONDRIAL"/>
    <property type="match status" value="1"/>
</dbReference>
<evidence type="ECO:0000256" key="7">
    <source>
        <dbReference type="ARBA" id="ARBA00022989"/>
    </source>
</evidence>
<dbReference type="InterPro" id="IPR011527">
    <property type="entry name" value="ABC1_TM_dom"/>
</dbReference>
<dbReference type="FunFam" id="1.20.1560.10:FF:000011">
    <property type="entry name" value="Multidrug ABC transporter ATP-binding protein"/>
    <property type="match status" value="1"/>
</dbReference>
<keyword evidence="7 10" id="KW-1133">Transmembrane helix</keyword>
<feature type="transmembrane region" description="Helical" evidence="10">
    <location>
        <begin position="160"/>
        <end position="180"/>
    </location>
</feature>
<dbReference type="GO" id="GO:0016887">
    <property type="term" value="F:ATP hydrolysis activity"/>
    <property type="evidence" value="ECO:0007669"/>
    <property type="project" value="InterPro"/>
</dbReference>
<evidence type="ECO:0000313" key="13">
    <source>
        <dbReference type="EMBL" id="KKI62962.1"/>
    </source>
</evidence>
<reference evidence="13 14" key="1">
    <citation type="submission" date="2015-03" db="EMBL/GenBank/DDBJ databases">
        <title>Genome Assembly of Staphylococcus cohnii subsp. cohnii strain G22B2.</title>
        <authorList>
            <person name="Nair G."/>
            <person name="Kaur G."/>
            <person name="Khatri I."/>
            <person name="Singh N.K."/>
            <person name="Sathyabama S."/>
            <person name="Maurya S.K."/>
            <person name="Subramanian S."/>
            <person name="Agrewala J.N."/>
            <person name="Mayilraj S."/>
        </authorList>
    </citation>
    <scope>NUCLEOTIDE SEQUENCE [LARGE SCALE GENOMIC DNA]</scope>
    <source>
        <strain evidence="13 14">G22B2</strain>
    </source>
</reference>
<evidence type="ECO:0000259" key="12">
    <source>
        <dbReference type="PROSITE" id="PS50929"/>
    </source>
</evidence>
<dbReference type="InterPro" id="IPR027417">
    <property type="entry name" value="P-loop_NTPase"/>
</dbReference>
<evidence type="ECO:0000256" key="1">
    <source>
        <dbReference type="ARBA" id="ARBA00004651"/>
    </source>
</evidence>
<dbReference type="InterPro" id="IPR003439">
    <property type="entry name" value="ABC_transporter-like_ATP-bd"/>
</dbReference>
<dbReference type="SUPFAM" id="SSF52540">
    <property type="entry name" value="P-loop containing nucleoside triphosphate hydrolases"/>
    <property type="match status" value="1"/>
</dbReference>
<dbReference type="GO" id="GO:0005524">
    <property type="term" value="F:ATP binding"/>
    <property type="evidence" value="ECO:0007669"/>
    <property type="project" value="UniProtKB-KW"/>
</dbReference>
<evidence type="ECO:0000313" key="14">
    <source>
        <dbReference type="Proteomes" id="UP000034455"/>
    </source>
</evidence>
<dbReference type="EMBL" id="LAKJ01000024">
    <property type="protein sequence ID" value="KKI62962.1"/>
    <property type="molecule type" value="Genomic_DNA"/>
</dbReference>
<protein>
    <submittedName>
        <fullName evidence="13">Lipid A export ATP-binding/permease protein MsbA</fullName>
    </submittedName>
</protein>
<keyword evidence="4 10" id="KW-0812">Transmembrane</keyword>
<dbReference type="Gene3D" id="1.20.1560.10">
    <property type="entry name" value="ABC transporter type 1, transmembrane domain"/>
    <property type="match status" value="1"/>
</dbReference>
<dbReference type="InterPro" id="IPR036640">
    <property type="entry name" value="ABC1_TM_sf"/>
</dbReference>
<feature type="domain" description="ABC transporter" evidence="11">
    <location>
        <begin position="334"/>
        <end position="568"/>
    </location>
</feature>
<keyword evidence="2" id="KW-0813">Transport</keyword>
<dbReference type="PROSITE" id="PS50893">
    <property type="entry name" value="ABC_TRANSPORTER_2"/>
    <property type="match status" value="1"/>
</dbReference>
<dbReference type="GO" id="GO:0005886">
    <property type="term" value="C:plasma membrane"/>
    <property type="evidence" value="ECO:0007669"/>
    <property type="project" value="UniProtKB-SubCell"/>
</dbReference>
<feature type="transmembrane region" description="Helical" evidence="10">
    <location>
        <begin position="134"/>
        <end position="154"/>
    </location>
</feature>
<name>A0A0M2NSF5_STACC</name>
<dbReference type="CDD" id="cd18551">
    <property type="entry name" value="ABC_6TM_LmrA_like"/>
    <property type="match status" value="1"/>
</dbReference>
<dbReference type="InterPro" id="IPR039421">
    <property type="entry name" value="Type_1_exporter"/>
</dbReference>
<dbReference type="InterPro" id="IPR003593">
    <property type="entry name" value="AAA+_ATPase"/>
</dbReference>
<sequence length="572" mass="64920">MYKDNPLLYLFKKISWPWSLIALSIFISSLGSLTGILIPLFTGKIVDNFTHGGINFYFIIIFCSIFILNALLGGIGLYLLIKIGEHVIYSIRKLLWKHLIYLNTTFFDRNENGQIISRITDDTNLINIFISQKLPSLFPTLLTVIGSIIMLLILDWKMTMLIFTVLPILFVIMIPLSKIIQRISFKTQKEIADFSGFLGKIITVIRLVKVSNTEEQELKKSYKSLEKIYILGIKRAKIFALIQPLSSLTILLSIGIILGFGGIRVVEGAITSGTLVSMIFYVIQLSMPLTNLSTLFNDYQKAVGGSQRIYEIMKEKEENYNLCTSTKPFEDGDLIFKNVSFKYKNLWILKNLNLYIEKGTTVALVGPSGSGKTTILNLISRIYSINQGNITINNKSIYDIDLTSLRKNIGHAMQDNNLISGSIEHNLMYGTNKKINYSELIEYTQLTNCHNFIQQLQKDYKTVVEENGKNLSGGERQRINITRNFIKNPNILLLDEITSNLDSNSELKIQRALNHLMKNKTILISAHRLSTIKSADKIIFLDNGVITGEGTHETLLNTHDKYRNFVLSQKID</sequence>
<evidence type="ECO:0000256" key="10">
    <source>
        <dbReference type="SAM" id="Phobius"/>
    </source>
</evidence>
<comment type="subcellular location">
    <subcellularLocation>
        <location evidence="1">Cell membrane</location>
        <topology evidence="1">Multi-pass membrane protein</topology>
    </subcellularLocation>
</comment>
<dbReference type="Pfam" id="PF00664">
    <property type="entry name" value="ABC_membrane"/>
    <property type="match status" value="1"/>
</dbReference>
<dbReference type="GO" id="GO:0015421">
    <property type="term" value="F:ABC-type oligopeptide transporter activity"/>
    <property type="evidence" value="ECO:0007669"/>
    <property type="project" value="TreeGrafter"/>
</dbReference>
<gene>
    <name evidence="13" type="ORF">UF66_1547</name>
</gene>
<dbReference type="SMART" id="SM00382">
    <property type="entry name" value="AAA"/>
    <property type="match status" value="1"/>
</dbReference>
<keyword evidence="5" id="KW-0547">Nucleotide-binding</keyword>
<dbReference type="PANTHER" id="PTHR43394">
    <property type="entry name" value="ATP-DEPENDENT PERMEASE MDL1, MITOCHONDRIAL"/>
    <property type="match status" value="1"/>
</dbReference>
<feature type="transmembrane region" description="Helical" evidence="10">
    <location>
        <begin position="54"/>
        <end position="81"/>
    </location>
</feature>
<evidence type="ECO:0000256" key="2">
    <source>
        <dbReference type="ARBA" id="ARBA00022448"/>
    </source>
</evidence>
<organism evidence="13 14">
    <name type="scientific">Staphylococcus cohnii subsp. cohnii</name>
    <dbReference type="NCBI Taxonomy" id="74704"/>
    <lineage>
        <taxon>Bacteria</taxon>
        <taxon>Bacillati</taxon>
        <taxon>Bacillota</taxon>
        <taxon>Bacilli</taxon>
        <taxon>Bacillales</taxon>
        <taxon>Staphylococcaceae</taxon>
        <taxon>Staphylococcus</taxon>
        <taxon>Staphylococcus cohnii species complex</taxon>
    </lineage>
</organism>
<feature type="transmembrane region" description="Helical" evidence="10">
    <location>
        <begin position="238"/>
        <end position="263"/>
    </location>
</feature>
<dbReference type="RefSeq" id="WP_019468043.1">
    <property type="nucleotide sequence ID" value="NZ_LAKJ01000024.1"/>
</dbReference>
<accession>A0A0M2NSF5</accession>
<proteinExistence type="predicted"/>
<evidence type="ECO:0000256" key="3">
    <source>
        <dbReference type="ARBA" id="ARBA00022475"/>
    </source>
</evidence>
<evidence type="ECO:0000256" key="5">
    <source>
        <dbReference type="ARBA" id="ARBA00022741"/>
    </source>
</evidence>
<dbReference type="Pfam" id="PF00005">
    <property type="entry name" value="ABC_tran"/>
    <property type="match status" value="1"/>
</dbReference>
<dbReference type="Gene3D" id="3.40.50.300">
    <property type="entry name" value="P-loop containing nucleotide triphosphate hydrolases"/>
    <property type="match status" value="1"/>
</dbReference>
<keyword evidence="8 10" id="KW-0472">Membrane</keyword>
<dbReference type="PATRIC" id="fig|74704.6.peg.1586"/>
<dbReference type="PROSITE" id="PS50929">
    <property type="entry name" value="ABC_TM1F"/>
    <property type="match status" value="1"/>
</dbReference>
<dbReference type="AlphaFoldDB" id="A0A0M2NSF5"/>
<evidence type="ECO:0000256" key="6">
    <source>
        <dbReference type="ARBA" id="ARBA00022840"/>
    </source>
</evidence>
<dbReference type="Proteomes" id="UP000034455">
    <property type="component" value="Unassembled WGS sequence"/>
</dbReference>
<dbReference type="SUPFAM" id="SSF90123">
    <property type="entry name" value="ABC transporter transmembrane region"/>
    <property type="match status" value="1"/>
</dbReference>
<feature type="domain" description="ABC transmembrane type-1" evidence="12">
    <location>
        <begin position="22"/>
        <end position="301"/>
    </location>
</feature>
<evidence type="ECO:0000259" key="11">
    <source>
        <dbReference type="PROSITE" id="PS50893"/>
    </source>
</evidence>
<comment type="function">
    <text evidence="9">May be involved in multidrug export. Transmembrane domains (TMD) form a pore in the cell membrane and the ATP-binding domain (NBD) is responsible for energy generation.</text>
</comment>
<evidence type="ECO:0000256" key="8">
    <source>
        <dbReference type="ARBA" id="ARBA00023136"/>
    </source>
</evidence>
<comment type="caution">
    <text evidence="13">The sequence shown here is derived from an EMBL/GenBank/DDBJ whole genome shotgun (WGS) entry which is preliminary data.</text>
</comment>
<evidence type="ECO:0000256" key="9">
    <source>
        <dbReference type="ARBA" id="ARBA00025074"/>
    </source>
</evidence>